<proteinExistence type="predicted"/>
<dbReference type="Proteomes" id="UP001595799">
    <property type="component" value="Unassembled WGS sequence"/>
</dbReference>
<reference evidence="2" key="1">
    <citation type="journal article" date="2019" name="Int. J. Syst. Evol. Microbiol.">
        <title>The Global Catalogue of Microorganisms (GCM) 10K type strain sequencing project: providing services to taxonomists for standard genome sequencing and annotation.</title>
        <authorList>
            <consortium name="The Broad Institute Genomics Platform"/>
            <consortium name="The Broad Institute Genome Sequencing Center for Infectious Disease"/>
            <person name="Wu L."/>
            <person name="Ma J."/>
        </authorList>
    </citation>
    <scope>NUCLEOTIDE SEQUENCE [LARGE SCALE GENOMIC DNA]</scope>
    <source>
        <strain evidence="2">CECT 8472</strain>
    </source>
</reference>
<gene>
    <name evidence="1" type="ORF">ACFOW6_09720</name>
</gene>
<dbReference type="Gene3D" id="3.90.550.10">
    <property type="entry name" value="Spore Coat Polysaccharide Biosynthesis Protein SpsA, Chain A"/>
    <property type="match status" value="1"/>
</dbReference>
<organism evidence="1 2">
    <name type="scientific">Fodinicurvata halophila</name>
    <dbReference type="NCBI Taxonomy" id="1419723"/>
    <lineage>
        <taxon>Bacteria</taxon>
        <taxon>Pseudomonadati</taxon>
        <taxon>Pseudomonadota</taxon>
        <taxon>Alphaproteobacteria</taxon>
        <taxon>Rhodospirillales</taxon>
        <taxon>Rhodovibrionaceae</taxon>
        <taxon>Fodinicurvata</taxon>
    </lineage>
</organism>
<sequence length="220" mass="25323">MDRLPNDKHLISIDGETLLQRQVRLLRANGVSDIHISSRNSAYEVPGATRFAPIDNVYEVDRFLSTRPVWNDRGQIIFIYGDVFYSEAAMQSVCAPLAEGYLWFGRSCPGPFPGQRHPELFAFSFAAQCADRIETALRTVRQRYIAGEIRRCIGWDVYAQMQGLDAKPGLVDGNFVEINDITDDFDSRRDYRAWLRHYRNLQSTRLSREGMRKACRQAHE</sequence>
<accession>A0ABV8ULD4</accession>
<keyword evidence="2" id="KW-1185">Reference proteome</keyword>
<dbReference type="EMBL" id="JBHSCW010000004">
    <property type="protein sequence ID" value="MFC4351819.1"/>
    <property type="molecule type" value="Genomic_DNA"/>
</dbReference>
<dbReference type="RefSeq" id="WP_382422165.1">
    <property type="nucleotide sequence ID" value="NZ_JBHSCW010000004.1"/>
</dbReference>
<evidence type="ECO:0000313" key="1">
    <source>
        <dbReference type="EMBL" id="MFC4351819.1"/>
    </source>
</evidence>
<evidence type="ECO:0000313" key="2">
    <source>
        <dbReference type="Proteomes" id="UP001595799"/>
    </source>
</evidence>
<comment type="caution">
    <text evidence="1">The sequence shown here is derived from an EMBL/GenBank/DDBJ whole genome shotgun (WGS) entry which is preliminary data.</text>
</comment>
<dbReference type="SUPFAM" id="SSF53448">
    <property type="entry name" value="Nucleotide-diphospho-sugar transferases"/>
    <property type="match status" value="1"/>
</dbReference>
<dbReference type="InterPro" id="IPR029044">
    <property type="entry name" value="Nucleotide-diphossugar_trans"/>
</dbReference>
<protein>
    <submittedName>
        <fullName evidence="1">Uncharacterized protein</fullName>
    </submittedName>
</protein>
<name>A0ABV8ULD4_9PROT</name>